<evidence type="ECO:0000259" key="2">
    <source>
        <dbReference type="Pfam" id="PF06742"/>
    </source>
</evidence>
<keyword evidence="1" id="KW-0732">Signal</keyword>
<comment type="caution">
    <text evidence="4">The sequence shown here is derived from an EMBL/GenBank/DDBJ whole genome shotgun (WGS) entry which is preliminary data.</text>
</comment>
<evidence type="ECO:0000259" key="3">
    <source>
        <dbReference type="Pfam" id="PF06863"/>
    </source>
</evidence>
<dbReference type="PANTHER" id="PTHR36509:SF2">
    <property type="entry name" value="BLL3101 PROTEIN"/>
    <property type="match status" value="1"/>
</dbReference>
<gene>
    <name evidence="4" type="ORF">KBY27_10495</name>
</gene>
<dbReference type="Proteomes" id="UP000813672">
    <property type="component" value="Unassembled WGS sequence"/>
</dbReference>
<dbReference type="Pfam" id="PF06742">
    <property type="entry name" value="DUF1214"/>
    <property type="match status" value="1"/>
</dbReference>
<feature type="signal peptide" evidence="1">
    <location>
        <begin position="1"/>
        <end position="27"/>
    </location>
</feature>
<dbReference type="PANTHER" id="PTHR36509">
    <property type="entry name" value="BLL3101 PROTEIN"/>
    <property type="match status" value="1"/>
</dbReference>
<reference evidence="4" key="1">
    <citation type="journal article" date="2021" name="Environ. Microbiol.">
        <title>Cryptic niche differentiation of novel sediment ecotypes of Rugeria pomeroyi correlates with nitrate respiration.</title>
        <authorList>
            <person name="Lin X."/>
            <person name="McNichol J."/>
            <person name="Chu X."/>
            <person name="Qian Y."/>
            <person name="Luo H."/>
        </authorList>
    </citation>
    <scope>NUCLEOTIDE SEQUENCE</scope>
    <source>
        <strain evidence="4">SZCCDBB064</strain>
    </source>
</reference>
<dbReference type="AlphaFoldDB" id="A0A9Q3WKB5"/>
<dbReference type="SUPFAM" id="SSF160935">
    <property type="entry name" value="VPA0735-like"/>
    <property type="match status" value="1"/>
</dbReference>
<name>A0A9Q3WKB5_9RHOB</name>
<evidence type="ECO:0000256" key="1">
    <source>
        <dbReference type="SAM" id="SignalP"/>
    </source>
</evidence>
<feature type="domain" description="DUF1214" evidence="2">
    <location>
        <begin position="258"/>
        <end position="337"/>
    </location>
</feature>
<evidence type="ECO:0000313" key="5">
    <source>
        <dbReference type="Proteomes" id="UP000813672"/>
    </source>
</evidence>
<feature type="domain" description="DUF1254" evidence="3">
    <location>
        <begin position="69"/>
        <end position="180"/>
    </location>
</feature>
<dbReference type="EMBL" id="JAGQAF010000005">
    <property type="protein sequence ID" value="MCE8537890.1"/>
    <property type="molecule type" value="Genomic_DNA"/>
</dbReference>
<feature type="chain" id="PRO_5040459143" evidence="1">
    <location>
        <begin position="28"/>
        <end position="355"/>
    </location>
</feature>
<sequence>MKGKQLANRIFVFLTFLAAIVSGPARSQNFDATVDQLVDSREIPVTVDNFIRAATDIEFGKYVALARGVNKFYHFRDMMPVDNQTTISANRDTLYSTAIIDISEGATFTLPDVGDRYMSAMVINQDHYLNKVFHGGGTYALDMDTFDTPYVAVYLRVLLDATDPADLAAVHAIQDKMSIEAASSEPFIVPPYDEESYMGLVKAAVGVGAYLPNSFHMFGKKEDVDPVRHFIGTAGGWGGLPEDEALYLGISPNLPVGQYKIEVPAEVPVKDFWSVSLYDANRYFAPNALGAYVVNSVSGTRNEDGSTTVHLGGCEDGRVNCLPLVEGWQYTVRLYRAAPEVLDGSWTFPGVEPAN</sequence>
<evidence type="ECO:0000313" key="4">
    <source>
        <dbReference type="EMBL" id="MCE8537890.1"/>
    </source>
</evidence>
<dbReference type="InterPro" id="IPR037049">
    <property type="entry name" value="DUF1214_C_sf"/>
</dbReference>
<dbReference type="InterPro" id="IPR010621">
    <property type="entry name" value="DUF1214"/>
</dbReference>
<dbReference type="InterPro" id="IPR010679">
    <property type="entry name" value="DUF1254"/>
</dbReference>
<accession>A0A9Q3WKB5</accession>
<dbReference type="Pfam" id="PF06863">
    <property type="entry name" value="DUF1254"/>
    <property type="match status" value="1"/>
</dbReference>
<organism evidence="4 5">
    <name type="scientific">Ruegeria pomeroyi</name>
    <dbReference type="NCBI Taxonomy" id="89184"/>
    <lineage>
        <taxon>Bacteria</taxon>
        <taxon>Pseudomonadati</taxon>
        <taxon>Pseudomonadota</taxon>
        <taxon>Alphaproteobacteria</taxon>
        <taxon>Rhodobacterales</taxon>
        <taxon>Roseobacteraceae</taxon>
        <taxon>Ruegeria</taxon>
    </lineage>
</organism>
<protein>
    <submittedName>
        <fullName evidence="4">DUF1254 domain-containing protein</fullName>
    </submittedName>
</protein>
<dbReference type="Gene3D" id="2.60.120.600">
    <property type="entry name" value="Domain of unknown function DUF1214, C-terminal domain"/>
    <property type="match status" value="1"/>
</dbReference>
<proteinExistence type="predicted"/>
<dbReference type="RefSeq" id="WP_234219752.1">
    <property type="nucleotide sequence ID" value="NZ_JAGQAF010000005.1"/>
</dbReference>